<evidence type="ECO:0000259" key="5">
    <source>
        <dbReference type="SMART" id="SM00062"/>
    </source>
</evidence>
<accession>A0A4P6EL69</accession>
<dbReference type="AlphaFoldDB" id="A0A4P6EL69"/>
<feature type="signal peptide" evidence="4">
    <location>
        <begin position="1"/>
        <end position="34"/>
    </location>
</feature>
<keyword evidence="7" id="KW-1185">Reference proteome</keyword>
<dbReference type="Proteomes" id="UP000291758">
    <property type="component" value="Chromosome"/>
</dbReference>
<evidence type="ECO:0000256" key="3">
    <source>
        <dbReference type="ARBA" id="ARBA00022729"/>
    </source>
</evidence>
<proteinExistence type="inferred from homology"/>
<dbReference type="RefSeq" id="WP_129203893.1">
    <property type="nucleotide sequence ID" value="NZ_CP035495.1"/>
</dbReference>
<protein>
    <submittedName>
        <fullName evidence="6">Transporter substrate-binding domain-containing protein</fullName>
    </submittedName>
</protein>
<evidence type="ECO:0000313" key="7">
    <source>
        <dbReference type="Proteomes" id="UP000291758"/>
    </source>
</evidence>
<dbReference type="KEGG" id="xyl:ET495_07450"/>
<organism evidence="6 7">
    <name type="scientific">Xylanimonas allomyrinae</name>
    <dbReference type="NCBI Taxonomy" id="2509459"/>
    <lineage>
        <taxon>Bacteria</taxon>
        <taxon>Bacillati</taxon>
        <taxon>Actinomycetota</taxon>
        <taxon>Actinomycetes</taxon>
        <taxon>Micrococcales</taxon>
        <taxon>Promicromonosporaceae</taxon>
        <taxon>Xylanimonas</taxon>
    </lineage>
</organism>
<dbReference type="Gene3D" id="3.40.190.10">
    <property type="entry name" value="Periplasmic binding protein-like II"/>
    <property type="match status" value="2"/>
</dbReference>
<dbReference type="PANTHER" id="PTHR30085:SF6">
    <property type="entry name" value="ABC TRANSPORTER GLUTAMINE-BINDING PROTEIN GLNH"/>
    <property type="match status" value="1"/>
</dbReference>
<comment type="similarity">
    <text evidence="1">Belongs to the bacterial solute-binding protein 3 family.</text>
</comment>
<dbReference type="EMBL" id="CP035495">
    <property type="protein sequence ID" value="QAY63105.1"/>
    <property type="molecule type" value="Genomic_DNA"/>
</dbReference>
<dbReference type="InterPro" id="IPR001638">
    <property type="entry name" value="Solute-binding_3/MltF_N"/>
</dbReference>
<dbReference type="GO" id="GO:0006865">
    <property type="term" value="P:amino acid transport"/>
    <property type="evidence" value="ECO:0007669"/>
    <property type="project" value="TreeGrafter"/>
</dbReference>
<name>A0A4P6EL69_9MICO</name>
<dbReference type="OrthoDB" id="8454826at2"/>
<evidence type="ECO:0000256" key="2">
    <source>
        <dbReference type="ARBA" id="ARBA00022448"/>
    </source>
</evidence>
<reference evidence="6 7" key="1">
    <citation type="submission" date="2019-01" db="EMBL/GenBank/DDBJ databases">
        <title>Genome sequencing of strain 2JSPR-7.</title>
        <authorList>
            <person name="Heo J."/>
            <person name="Kim S.-J."/>
            <person name="Kim J.-S."/>
            <person name="Hong S.-B."/>
            <person name="Kwon S.-W."/>
        </authorList>
    </citation>
    <scope>NUCLEOTIDE SEQUENCE [LARGE SCALE GENOMIC DNA]</scope>
    <source>
        <strain evidence="6 7">2JSPR-7</strain>
    </source>
</reference>
<feature type="domain" description="Solute-binding protein family 3/N-terminal" evidence="5">
    <location>
        <begin position="66"/>
        <end position="285"/>
    </location>
</feature>
<dbReference type="SMART" id="SM00062">
    <property type="entry name" value="PBPb"/>
    <property type="match status" value="1"/>
</dbReference>
<dbReference type="Pfam" id="PF00497">
    <property type="entry name" value="SBP_bac_3"/>
    <property type="match status" value="1"/>
</dbReference>
<keyword evidence="3 4" id="KW-0732">Signal</keyword>
<keyword evidence="2" id="KW-0813">Transport</keyword>
<evidence type="ECO:0000313" key="6">
    <source>
        <dbReference type="EMBL" id="QAY63105.1"/>
    </source>
</evidence>
<dbReference type="SUPFAM" id="SSF53850">
    <property type="entry name" value="Periplasmic binding protein-like II"/>
    <property type="match status" value="1"/>
</dbReference>
<dbReference type="GO" id="GO:0005576">
    <property type="term" value="C:extracellular region"/>
    <property type="evidence" value="ECO:0007669"/>
    <property type="project" value="TreeGrafter"/>
</dbReference>
<gene>
    <name evidence="6" type="ORF">ET495_07450</name>
</gene>
<dbReference type="GO" id="GO:0030288">
    <property type="term" value="C:outer membrane-bounded periplasmic space"/>
    <property type="evidence" value="ECO:0007669"/>
    <property type="project" value="TreeGrafter"/>
</dbReference>
<feature type="chain" id="PRO_5020448664" evidence="4">
    <location>
        <begin position="35"/>
        <end position="303"/>
    </location>
</feature>
<dbReference type="PANTHER" id="PTHR30085">
    <property type="entry name" value="AMINO ACID ABC TRANSPORTER PERMEASE"/>
    <property type="match status" value="1"/>
</dbReference>
<evidence type="ECO:0000256" key="4">
    <source>
        <dbReference type="SAM" id="SignalP"/>
    </source>
</evidence>
<evidence type="ECO:0000256" key="1">
    <source>
        <dbReference type="ARBA" id="ARBA00010333"/>
    </source>
</evidence>
<dbReference type="InterPro" id="IPR051455">
    <property type="entry name" value="Bact_solute-bind_prot3"/>
</dbReference>
<sequence length="303" mass="31888">MTTTPATAPARSRRASWRRIGAALAATTATIALAAGCSSASGAGAHATGDASQAADSLEAIKAKGKITVGVFRDLPPFGSVDASGAYTGYDVYFAEQIGKDLGVDVDYVGLDAQGRVPALTSGKVDLVLANFTVTDERKQQVDFALPYMQVYMGVVSPTSAPITDVSQLEGKELIVAQGTTQQTYFTQHYPDVKLNVFTTETDAFAALKDGRSPALSQDTTNVLAWALQNPGFTVGIEKLGDPQAIAPAVRKGNTSLLDWLNEEITTTLPDDFFLQDYEATLAPVYGDAADPATIVVERGKIG</sequence>